<keyword evidence="4 6" id="KW-1133">Transmembrane helix</keyword>
<evidence type="ECO:0000313" key="7">
    <source>
        <dbReference type="EMBL" id="SFP44667.1"/>
    </source>
</evidence>
<feature type="transmembrane region" description="Helical" evidence="6">
    <location>
        <begin position="200"/>
        <end position="223"/>
    </location>
</feature>
<feature type="transmembrane region" description="Helical" evidence="6">
    <location>
        <begin position="50"/>
        <end position="71"/>
    </location>
</feature>
<sequence>MKQYFEEKRIRPDVITALFFFSVLLMMTYEIITIRIYGDKGSGFVAGPMAIFYMLYLAFVIAVQKSVWIMVRLRARRSQYLNAETNMVRSFRIFVVCGVLSFAVLFVSSYYCSEYLFGSKRSLFQCIIVAVCALFMSIQGVLRGYLQGLGYTKPIVISDVLIAVCALVSGTIISAVLYNYGLKVNNLFHVNELSSVYGSTGMMIGILIGIIVGFIQIVVSFSLRKNEIKEIVKQGAPRYLDNKNDVLITIRSIILLYITPALVILFDIVFYVIHQKHIGSESDYVLNYGVYAGRVLNLISIFVIICIIPFIKMWNMIMARIERDEVTGAKDRLKALSHSFFALSVPIMIFIFVMAKTIEVAVFGKNNDLSNYLIEMGSLLVVFAPIAVFFSWLLNHIGKVILSLVSIMLSWILHVVMMVALVVIAEMGAYGVLISLILSFVLYDLVCYFILSKMLRYRQEIIRTLGVPLLCSALSGLLAFIINVIFLNLIGDILTLVIAFILYSVLYIVLMIIFRGLTAKEISRLPFGSIFMILAGNIGVQKNFED</sequence>
<feature type="transmembrane region" description="Helical" evidence="6">
    <location>
        <begin position="122"/>
        <end position="142"/>
    </location>
</feature>
<evidence type="ECO:0000313" key="8">
    <source>
        <dbReference type="Proteomes" id="UP000182624"/>
    </source>
</evidence>
<dbReference type="RefSeq" id="WP_074883393.1">
    <property type="nucleotide sequence ID" value="NZ_FOXO01000002.1"/>
</dbReference>
<feature type="transmembrane region" description="Helical" evidence="6">
    <location>
        <begin position="463"/>
        <end position="487"/>
    </location>
</feature>
<evidence type="ECO:0000256" key="1">
    <source>
        <dbReference type="ARBA" id="ARBA00004651"/>
    </source>
</evidence>
<evidence type="ECO:0000256" key="2">
    <source>
        <dbReference type="ARBA" id="ARBA00022475"/>
    </source>
</evidence>
<dbReference type="Proteomes" id="UP000182624">
    <property type="component" value="Unassembled WGS sequence"/>
</dbReference>
<dbReference type="AlphaFoldDB" id="A0A1I5QEV1"/>
<keyword evidence="5 6" id="KW-0472">Membrane</keyword>
<feature type="transmembrane region" description="Helical" evidence="6">
    <location>
        <begin position="294"/>
        <end position="314"/>
    </location>
</feature>
<accession>A0A1I5QEV1</accession>
<evidence type="ECO:0000256" key="4">
    <source>
        <dbReference type="ARBA" id="ARBA00022989"/>
    </source>
</evidence>
<comment type="subcellular location">
    <subcellularLocation>
        <location evidence="1">Cell membrane</location>
        <topology evidence="1">Multi-pass membrane protein</topology>
    </subcellularLocation>
</comment>
<feature type="transmembrane region" description="Helical" evidence="6">
    <location>
        <begin position="373"/>
        <end position="394"/>
    </location>
</feature>
<keyword evidence="2" id="KW-1003">Cell membrane</keyword>
<dbReference type="OrthoDB" id="2002447at2"/>
<feature type="transmembrane region" description="Helical" evidence="6">
    <location>
        <begin position="335"/>
        <end position="353"/>
    </location>
</feature>
<feature type="transmembrane region" description="Helical" evidence="6">
    <location>
        <begin position="12"/>
        <end position="38"/>
    </location>
</feature>
<protein>
    <submittedName>
        <fullName evidence="7">Polysaccharide biosynthesis C-terminal domain-containing protein</fullName>
    </submittedName>
</protein>
<feature type="transmembrane region" description="Helical" evidence="6">
    <location>
        <begin position="154"/>
        <end position="180"/>
    </location>
</feature>
<evidence type="ECO:0000256" key="5">
    <source>
        <dbReference type="ARBA" id="ARBA00023136"/>
    </source>
</evidence>
<evidence type="ECO:0000256" key="3">
    <source>
        <dbReference type="ARBA" id="ARBA00022692"/>
    </source>
</evidence>
<proteinExistence type="predicted"/>
<reference evidence="8" key="1">
    <citation type="submission" date="2016-10" db="EMBL/GenBank/DDBJ databases">
        <authorList>
            <person name="Varghese N."/>
            <person name="Submissions S."/>
        </authorList>
    </citation>
    <scope>NUCLEOTIDE SEQUENCE [LARGE SCALE GENOMIC DNA]</scope>
    <source>
        <strain evidence="8">P18</strain>
    </source>
</reference>
<dbReference type="PANTHER" id="PTHR30250:SF21">
    <property type="entry name" value="LIPID II FLIPPASE MURJ"/>
    <property type="match status" value="1"/>
</dbReference>
<feature type="transmembrane region" description="Helical" evidence="6">
    <location>
        <begin position="91"/>
        <end position="110"/>
    </location>
</feature>
<organism evidence="7 8">
    <name type="scientific">Butyrivibrio proteoclasticus</name>
    <dbReference type="NCBI Taxonomy" id="43305"/>
    <lineage>
        <taxon>Bacteria</taxon>
        <taxon>Bacillati</taxon>
        <taxon>Bacillota</taxon>
        <taxon>Clostridia</taxon>
        <taxon>Lachnospirales</taxon>
        <taxon>Lachnospiraceae</taxon>
        <taxon>Butyrivibrio</taxon>
    </lineage>
</organism>
<dbReference type="InterPro" id="IPR050833">
    <property type="entry name" value="Poly_Biosynth_Transport"/>
</dbReference>
<feature type="transmembrane region" description="Helical" evidence="6">
    <location>
        <begin position="430"/>
        <end position="451"/>
    </location>
</feature>
<keyword evidence="8" id="KW-1185">Reference proteome</keyword>
<dbReference type="EMBL" id="FOXO01000002">
    <property type="protein sequence ID" value="SFP44667.1"/>
    <property type="molecule type" value="Genomic_DNA"/>
</dbReference>
<gene>
    <name evidence="7" type="ORF">SAMN04487928_10283</name>
</gene>
<feature type="transmembrane region" description="Helical" evidence="6">
    <location>
        <begin position="401"/>
        <end position="424"/>
    </location>
</feature>
<feature type="transmembrane region" description="Helical" evidence="6">
    <location>
        <begin position="493"/>
        <end position="514"/>
    </location>
</feature>
<keyword evidence="3 6" id="KW-0812">Transmembrane</keyword>
<feature type="transmembrane region" description="Helical" evidence="6">
    <location>
        <begin position="253"/>
        <end position="274"/>
    </location>
</feature>
<dbReference type="PANTHER" id="PTHR30250">
    <property type="entry name" value="PST FAMILY PREDICTED COLANIC ACID TRANSPORTER"/>
    <property type="match status" value="1"/>
</dbReference>
<name>A0A1I5QEV1_9FIRM</name>
<evidence type="ECO:0000256" key="6">
    <source>
        <dbReference type="SAM" id="Phobius"/>
    </source>
</evidence>
<dbReference type="GO" id="GO:0005886">
    <property type="term" value="C:plasma membrane"/>
    <property type="evidence" value="ECO:0007669"/>
    <property type="project" value="UniProtKB-SubCell"/>
</dbReference>